<keyword evidence="8" id="KW-0970">Cilium biogenesis/degradation</keyword>
<keyword evidence="10 16" id="KW-1133">Transmembrane helix</keyword>
<dbReference type="Proteomes" id="UP000239899">
    <property type="component" value="Unassembled WGS sequence"/>
</dbReference>
<feature type="compositionally biased region" description="Low complexity" evidence="15">
    <location>
        <begin position="1200"/>
        <end position="1209"/>
    </location>
</feature>
<keyword evidence="12 16" id="KW-0472">Membrane</keyword>
<dbReference type="InterPro" id="IPR019734">
    <property type="entry name" value="TPR_rpt"/>
</dbReference>
<evidence type="ECO:0000256" key="4">
    <source>
        <dbReference type="ARBA" id="ARBA00009522"/>
    </source>
</evidence>
<comment type="caution">
    <text evidence="18">The sequence shown here is derived from an EMBL/GenBank/DDBJ whole genome shotgun (WGS) entry which is preliminary data.</text>
</comment>
<dbReference type="Pfam" id="PF17128">
    <property type="entry name" value="DUF5107"/>
    <property type="match status" value="1"/>
</dbReference>
<dbReference type="InterPro" id="IPR033396">
    <property type="entry name" value="DUF5107"/>
</dbReference>
<feature type="transmembrane region" description="Helical" evidence="16">
    <location>
        <begin position="1865"/>
        <end position="1890"/>
    </location>
</feature>
<evidence type="ECO:0000256" key="14">
    <source>
        <dbReference type="SAM" id="Coils"/>
    </source>
</evidence>
<dbReference type="InterPro" id="IPR036259">
    <property type="entry name" value="MFS_trans_sf"/>
</dbReference>
<feature type="compositionally biased region" description="Gly residues" evidence="15">
    <location>
        <begin position="1210"/>
        <end position="1219"/>
    </location>
</feature>
<evidence type="ECO:0000256" key="3">
    <source>
        <dbReference type="ARBA" id="ARBA00006279"/>
    </source>
</evidence>
<dbReference type="PANTHER" id="PTHR20931">
    <property type="entry name" value="TETRATRICOPEPTIDE REPEAT PROTEIN 30"/>
    <property type="match status" value="1"/>
</dbReference>
<evidence type="ECO:0000256" key="13">
    <source>
        <dbReference type="ARBA" id="ARBA00023273"/>
    </source>
</evidence>
<feature type="transmembrane region" description="Helical" evidence="16">
    <location>
        <begin position="1711"/>
        <end position="1733"/>
    </location>
</feature>
<dbReference type="SMART" id="SM00028">
    <property type="entry name" value="TPR"/>
    <property type="match status" value="5"/>
</dbReference>
<keyword evidence="7" id="KW-0677">Repeat</keyword>
<evidence type="ECO:0000256" key="6">
    <source>
        <dbReference type="ARBA" id="ARBA00022692"/>
    </source>
</evidence>
<name>A0A2P6TFT2_CHLSO</name>
<keyword evidence="14" id="KW-0175">Coiled coil</keyword>
<dbReference type="STRING" id="3076.A0A2P6TFT2"/>
<dbReference type="GO" id="GO:0042073">
    <property type="term" value="P:intraciliary transport"/>
    <property type="evidence" value="ECO:0007669"/>
    <property type="project" value="TreeGrafter"/>
</dbReference>
<keyword evidence="11" id="KW-0969">Cilium</keyword>
<keyword evidence="5" id="KW-0813">Transport</keyword>
<comment type="subcellular location">
    <subcellularLocation>
        <location evidence="1">Cell projection</location>
        <location evidence="1">Cilium</location>
    </subcellularLocation>
    <subcellularLocation>
        <location evidence="2">Membrane</location>
        <topology evidence="2">Multi-pass membrane protein</topology>
    </subcellularLocation>
</comment>
<dbReference type="GO" id="GO:0005381">
    <property type="term" value="F:iron ion transmembrane transporter activity"/>
    <property type="evidence" value="ECO:0007669"/>
    <property type="project" value="InterPro"/>
</dbReference>
<accession>A0A2P6TFT2</accession>
<dbReference type="InterPro" id="IPR009716">
    <property type="entry name" value="Ferroportin-1"/>
</dbReference>
<evidence type="ECO:0000256" key="11">
    <source>
        <dbReference type="ARBA" id="ARBA00023069"/>
    </source>
</evidence>
<comment type="similarity">
    <text evidence="4">Belongs to the TTC30/dfy-1/fleer family.</text>
</comment>
<dbReference type="InterPro" id="IPR011990">
    <property type="entry name" value="TPR-like_helical_dom_sf"/>
</dbReference>
<gene>
    <name evidence="18" type="ORF">C2E21_8128</name>
</gene>
<dbReference type="Pfam" id="PF06963">
    <property type="entry name" value="FPN1"/>
    <property type="match status" value="1"/>
</dbReference>
<dbReference type="GO" id="GO:0016020">
    <property type="term" value="C:membrane"/>
    <property type="evidence" value="ECO:0007669"/>
    <property type="project" value="UniProtKB-SubCell"/>
</dbReference>
<comment type="similarity">
    <text evidence="3">Belongs to the ferroportin (FP) (TC 2.A.100) family. SLC40A subfamily.</text>
</comment>
<evidence type="ECO:0000259" key="17">
    <source>
        <dbReference type="Pfam" id="PF17128"/>
    </source>
</evidence>
<organism evidence="18 19">
    <name type="scientific">Chlorella sorokiniana</name>
    <name type="common">Freshwater green alga</name>
    <dbReference type="NCBI Taxonomy" id="3076"/>
    <lineage>
        <taxon>Eukaryota</taxon>
        <taxon>Viridiplantae</taxon>
        <taxon>Chlorophyta</taxon>
        <taxon>core chlorophytes</taxon>
        <taxon>Trebouxiophyceae</taxon>
        <taxon>Chlorellales</taxon>
        <taxon>Chlorellaceae</taxon>
        <taxon>Chlorella clade</taxon>
        <taxon>Chlorella</taxon>
    </lineage>
</organism>
<reference evidence="18 19" key="1">
    <citation type="journal article" date="2018" name="Plant J.">
        <title>Genome sequences of Chlorella sorokiniana UTEX 1602 and Micractinium conductrix SAG 241.80: implications to maltose excretion by a green alga.</title>
        <authorList>
            <person name="Arriola M.B."/>
            <person name="Velmurugan N."/>
            <person name="Zhang Y."/>
            <person name="Plunkett M.H."/>
            <person name="Hondzo H."/>
            <person name="Barney B.M."/>
        </authorList>
    </citation>
    <scope>NUCLEOTIDE SEQUENCE [LARGE SCALE GENOMIC DNA]</scope>
    <source>
        <strain evidence="19">UTEX 1602</strain>
    </source>
</reference>
<keyword evidence="6 16" id="KW-0812">Transmembrane</keyword>
<evidence type="ECO:0000256" key="1">
    <source>
        <dbReference type="ARBA" id="ARBA00004138"/>
    </source>
</evidence>
<dbReference type="SUPFAM" id="SSF48452">
    <property type="entry name" value="TPR-like"/>
    <property type="match status" value="3"/>
</dbReference>
<evidence type="ECO:0000256" key="7">
    <source>
        <dbReference type="ARBA" id="ARBA00022737"/>
    </source>
</evidence>
<keyword evidence="19" id="KW-1185">Reference proteome</keyword>
<feature type="transmembrane region" description="Helical" evidence="16">
    <location>
        <begin position="1773"/>
        <end position="1797"/>
    </location>
</feature>
<evidence type="ECO:0000256" key="9">
    <source>
        <dbReference type="ARBA" id="ARBA00022803"/>
    </source>
</evidence>
<dbReference type="GO" id="GO:0005879">
    <property type="term" value="C:axonemal microtubule"/>
    <property type="evidence" value="ECO:0007669"/>
    <property type="project" value="TreeGrafter"/>
</dbReference>
<feature type="region of interest" description="Disordered" evidence="15">
    <location>
        <begin position="1200"/>
        <end position="1223"/>
    </location>
</feature>
<dbReference type="Gene3D" id="1.20.1250.20">
    <property type="entry name" value="MFS general substrate transporter like domains"/>
    <property type="match status" value="1"/>
</dbReference>
<dbReference type="OrthoDB" id="1926212at2759"/>
<protein>
    <submittedName>
        <fullName evidence="18">TPR repeat-containing isoform A</fullName>
    </submittedName>
</protein>
<evidence type="ECO:0000256" key="15">
    <source>
        <dbReference type="SAM" id="MobiDB-lite"/>
    </source>
</evidence>
<dbReference type="EMBL" id="LHPG02000018">
    <property type="protein sequence ID" value="PRW32972.1"/>
    <property type="molecule type" value="Genomic_DNA"/>
</dbReference>
<dbReference type="GO" id="GO:0030992">
    <property type="term" value="C:intraciliary transport particle B"/>
    <property type="evidence" value="ECO:0007669"/>
    <property type="project" value="TreeGrafter"/>
</dbReference>
<dbReference type="PANTHER" id="PTHR20931:SF0">
    <property type="entry name" value="TETRATRICOPEPTIDE REPEAT PROTEIN 30"/>
    <property type="match status" value="1"/>
</dbReference>
<evidence type="ECO:0000256" key="5">
    <source>
        <dbReference type="ARBA" id="ARBA00022448"/>
    </source>
</evidence>
<feature type="transmembrane region" description="Helical" evidence="16">
    <location>
        <begin position="2029"/>
        <end position="2052"/>
    </location>
</feature>
<evidence type="ECO:0000256" key="16">
    <source>
        <dbReference type="SAM" id="Phobius"/>
    </source>
</evidence>
<evidence type="ECO:0000256" key="8">
    <source>
        <dbReference type="ARBA" id="ARBA00022794"/>
    </source>
</evidence>
<dbReference type="Gene3D" id="1.25.40.10">
    <property type="entry name" value="Tetratricopeptide repeat domain"/>
    <property type="match status" value="4"/>
</dbReference>
<feature type="transmembrane region" description="Helical" evidence="16">
    <location>
        <begin position="1745"/>
        <end position="1767"/>
    </location>
</feature>
<feature type="coiled-coil region" evidence="14">
    <location>
        <begin position="390"/>
        <end position="417"/>
    </location>
</feature>
<keyword evidence="9" id="KW-0802">TPR repeat</keyword>
<feature type="transmembrane region" description="Helical" evidence="16">
    <location>
        <begin position="1902"/>
        <end position="1921"/>
    </location>
</feature>
<feature type="region of interest" description="Disordered" evidence="15">
    <location>
        <begin position="350"/>
        <end position="375"/>
    </location>
</feature>
<feature type="region of interest" description="Disordered" evidence="15">
    <location>
        <begin position="983"/>
        <end position="1006"/>
    </location>
</feature>
<evidence type="ECO:0000256" key="2">
    <source>
        <dbReference type="ARBA" id="ARBA00004141"/>
    </source>
</evidence>
<feature type="domain" description="DUF5107" evidence="17">
    <location>
        <begin position="566"/>
        <end position="875"/>
    </location>
</feature>
<evidence type="ECO:0000313" key="19">
    <source>
        <dbReference type="Proteomes" id="UP000239899"/>
    </source>
</evidence>
<dbReference type="GO" id="GO:0120170">
    <property type="term" value="F:intraciliary transport particle B binding"/>
    <property type="evidence" value="ECO:0007669"/>
    <property type="project" value="TreeGrafter"/>
</dbReference>
<dbReference type="SUPFAM" id="SSF103473">
    <property type="entry name" value="MFS general substrate transporter"/>
    <property type="match status" value="1"/>
</dbReference>
<keyword evidence="13" id="KW-0966">Cell projection</keyword>
<dbReference type="InterPro" id="IPR039941">
    <property type="entry name" value="TT30"/>
</dbReference>
<evidence type="ECO:0000256" key="10">
    <source>
        <dbReference type="ARBA" id="ARBA00022989"/>
    </source>
</evidence>
<evidence type="ECO:0000256" key="12">
    <source>
        <dbReference type="ARBA" id="ARBA00023136"/>
    </source>
</evidence>
<evidence type="ECO:0000313" key="18">
    <source>
        <dbReference type="EMBL" id="PRW32972.1"/>
    </source>
</evidence>
<sequence length="2067" mass="218981">MQMVGFSPELAYGLAACRYRAGDLSGAAAALADVVQAGVQLHPELGIGTQTEGMEARSVGNSAKLKSTALVEAFNLRAAIELAMGSPSGAAAALSDMPPRAEHELDSVTLHNQALVSLALAAAGTGGTGSSSSGSSGIAQSGAEAFDKLVHLLEHPPFPPELAGNLLSLCCRPDSVPGGGGPGPAERAAVAGRLLAEHGPAVEAAVPGELLPLYEACVARASSAEEAAARLDALAGTHIEGLRRRVKAVQDARWAGDAAGAAAGLQAYEEALDAYVPVLMSLVQLHWEAGAYGRAQEVLQQSAEFCSDHPAWRLNLAHALVAQEGGRLGEAAELYESILRHFAGGAAAPSAATANAPGGSPAMAAPDASDSSGGSLLDVPPSAVANLCVCHVISSQNEAAEELLRRLEDETTAAEAGAAGAAGAAAVPPHLSLANLAIGTLYCSKGNFEFGISRVVHALEPLGGCLDAPRWHAVLLCLLAMLDQVAKNMLVLKDALVADLLGAVDGGMGCGRAAARPAGATHPRRAPAMSVTVKRKRVVIPTYAPCAADRHPQFIETRVYQGSSGKVYPLPFIDRISEEARDQEWDAVWLENEHVRVQLLPQLGGRIHVLQDKHNGYDAIYRQHVIKPALVGLAGPWISGGVEFNWPQHHRPSTFMPCDVSIERESDGAVTVWCSEHEPMQRMKGMHGVRLRPGSALVELRVRLYNRTPLTQTFLWWANAGVHVHDQYQSFFPPDVHYVADHAKRAMSEFPLCRGRYYGVDYGSATDGSNDLSWYKNIPVPTSYMACNSEHDFFGGYDHGKQAGLVHVANHHISPGKKQWTWGDHPFGHAWDRNLTDSDGPYIELMAGVYTDNQPDFSWLEPGETKTFSQYWYPIQAIGPAQHANLHGALSLSVQGGEGAVGVAVTAEHPQAVIILERRGSAAGAGADGVPSEVLLRETAALGPAAPLVKRVALPPGCAAHKLTLRVLSAAAEAGGRCLLELSPAPPAAEGEQQVPDPATEPPAPQDVQSVDELYLTGLHLEQYRHPTRDPCLYWREGLARDPGDARCNTALGKWHLRRGECAEAERHLRSAVARLTARNPNPADGEAYYLLGLALKWQGGRDKEAYAALYKATWNYAWRAPAYYALAQMDAAHGDWEAAAQHCRAALATNADFLQARNLCAAVLRRAGKAAEADELVLGSRALDPLDWWSAHLAASGSGSGAAEDGTAAAGGGGGNRAGGDEDGSAATGLGCGTQTALDVALDYADAGLYSEALDVLEPHVASPQPGTAPLLHHYQAYFRHRLGQEKKVCEALAAGAAAPSDYVFPARLQELAILQFAVDQSPDDARARFYLGCWLYDRRRYAEAIALWRGAVELDGDGLPSAWRCLGIAAFNIEQDAAAAAAAYDRAFALAPTDSRLLYERDQLAKRCGTSPAQRLAALEAHPDLVRHRDALAAEACALYCQEGRPEEARRLLEGRRWQPWEGGEGEALAQHVRCHLALARTALAAGQAEEAVQLCQAAMESPANLGEAKHLLANDSDVRYALGCALAAAGRQEEADEQWRAAAEFEGDFQSMAVCPFSEQTLFSALALRKLGREEDAHALLERLLEHAQVLAESQARVDYFATSLPAMLLFHDDLQERQETKALFLEAQARMEEPEHEQEARGLLASPAGSRRAAFESDVGPIDRSAHTAACRALQGSHFLSTWGQRGWEFAVGLIMLELHPSSLVLVAWWGLLDGLVSVLCGAAVGAWVDSQPRLHAASRMYLLQNSCVAASAAAALGLLWSSVRSGPLFWAGLVVTMAAGSASTLGALGSALSVEREWTKALCGSDSAALAHLNAAMKRIDLTCLIASPILVGLVMQHAGEQSMGVVAATLVLLGWNLPTAAAALALALLYFTVLSFGTLMTAYLKSLGLPEAELAVYRGLGALSGILATVTFPPLHRWLGLVATGSLSIWLQLACLLAGVAPALAAALGAAVGAAPRTYALVWGLVLSRFGLWSFDLAANQLIQETVEHSALGAVSGVQGSLQSFCQMLAYAAGVLVPATESFVWLMAGSCCVVGAAAALYTAFALRARCGQNMHVVLQPV</sequence>
<proteinExistence type="inferred from homology"/>
<feature type="transmembrane region" description="Helical" evidence="16">
    <location>
        <begin position="1933"/>
        <end position="1957"/>
    </location>
</feature>